<dbReference type="InterPro" id="IPR020556">
    <property type="entry name" value="Amidase_CS"/>
</dbReference>
<comment type="catalytic activity">
    <reaction evidence="11">
        <text>N-(5Z,8Z,11Z,14Z-eicosatetraenoyl)-L-serine + H2O = (5Z,8Z,11Z,14Z)-eicosatetraenoate + L-serine</text>
        <dbReference type="Rhea" id="RHEA:64116"/>
        <dbReference type="ChEBI" id="CHEBI:15377"/>
        <dbReference type="ChEBI" id="CHEBI:32395"/>
        <dbReference type="ChEBI" id="CHEBI:33384"/>
        <dbReference type="ChEBI" id="CHEBI:149697"/>
    </reaction>
    <physiologicalReaction direction="left-to-right" evidence="11">
        <dbReference type="Rhea" id="RHEA:64117"/>
    </physiologicalReaction>
</comment>
<dbReference type="PROSITE" id="PS00571">
    <property type="entry name" value="AMIDASES"/>
    <property type="match status" value="1"/>
</dbReference>
<comment type="catalytic activity">
    <reaction evidence="8">
        <text>(9Z)-octadecenoate + glycine = N-(9Z-octadecenoyl)glycine + H2O</text>
        <dbReference type="Rhea" id="RHEA:51316"/>
        <dbReference type="ChEBI" id="CHEBI:15377"/>
        <dbReference type="ChEBI" id="CHEBI:30823"/>
        <dbReference type="ChEBI" id="CHEBI:57305"/>
        <dbReference type="ChEBI" id="CHEBI:133992"/>
    </reaction>
    <physiologicalReaction direction="right-to-left" evidence="8">
        <dbReference type="Rhea" id="RHEA:51318"/>
    </physiologicalReaction>
</comment>
<dbReference type="GO" id="GO:0009062">
    <property type="term" value="P:fatty acid catabolic process"/>
    <property type="evidence" value="ECO:0007669"/>
    <property type="project" value="TreeGrafter"/>
</dbReference>
<dbReference type="EC" id="3.5.1.99" evidence="3"/>
<comment type="similarity">
    <text evidence="2">Belongs to the amidase family.</text>
</comment>
<comment type="catalytic activity">
    <reaction evidence="16">
        <text>N-(5Z,8Z,11Z,14Z)-eicosatetraenoyl-glycine + H2O = (5Z,8Z,11Z,14Z)-eicosatetraenoate + glycine</text>
        <dbReference type="Rhea" id="RHEA:64108"/>
        <dbReference type="ChEBI" id="CHEBI:15377"/>
        <dbReference type="ChEBI" id="CHEBI:32395"/>
        <dbReference type="ChEBI" id="CHEBI:57305"/>
        <dbReference type="ChEBI" id="CHEBI:59002"/>
    </reaction>
    <physiologicalReaction direction="left-to-right" evidence="16">
        <dbReference type="Rhea" id="RHEA:64109"/>
    </physiologicalReaction>
</comment>
<comment type="catalytic activity">
    <reaction evidence="15">
        <text>N-docosanoyl-ethanolamine + H2O = docosanoate + ethanolamine</text>
        <dbReference type="Rhea" id="RHEA:63128"/>
        <dbReference type="ChEBI" id="CHEBI:15377"/>
        <dbReference type="ChEBI" id="CHEBI:23858"/>
        <dbReference type="ChEBI" id="CHEBI:57603"/>
        <dbReference type="ChEBI" id="CHEBI:146186"/>
    </reaction>
    <physiologicalReaction direction="left-to-right" evidence="15">
        <dbReference type="Rhea" id="RHEA:63129"/>
    </physiologicalReaction>
</comment>
<dbReference type="Proteomes" id="UP000085678">
    <property type="component" value="Unplaced"/>
</dbReference>
<evidence type="ECO:0000256" key="6">
    <source>
        <dbReference type="ARBA" id="ARBA00022963"/>
    </source>
</evidence>
<sequence length="603" mass="66851">MQFNELRNKIVDELSTVGHRQVLLAVAGIIGVHFVWAWLKWFGLRVKNAGKRKRKREERQKMIDIVRNSHVQSETYAEAVKYGKHKHHLSEETIDSITNLPTKALLGQLKSGQLLAVDVLHAFQHKALECDKDLNFISTPIVEAEAAAQTCDAAVKKGPLHGLPVSIKESIGVKGYDCTLGCANWIDRPWEEDSVVVKVLKRQGAIPFMKTNVPQTLVSTGVCSNPIYGLTKNPHDVTRATGGSSGGEGSAVAAGASIVGLGTDVGSSIRVPCAFCGVYGLKPSWDRISNKGNHPQMSGNKHLQFCVGPMGRDVDSLVVIMKALLCPDMFELDSYIPPIPFRDEIYEGLRPLRIGYYWNDGGGDAMPAVQRAVQLAKSVLEKKGHLLLPWTPPDVQTKAFEYFHRIALADQLEETLLLSYGDKRDTCIAHHIFLKIPYFIRSVLAVLVKPVDGLMSKFLYASKPFSSLYEWFSYGKEADAWKAEFQTAWQSQGLDAVICPTTSCTALPLGDMADSVGIERFSWLFNLLNYPTGIIPVTKVTADDEEKLKQYKPNSKYEKVVKRGCEGSEGLPVTVQCATLPFQEELCLRIMKELEQGLVKMEN</sequence>
<dbReference type="InterPro" id="IPR036928">
    <property type="entry name" value="AS_sf"/>
</dbReference>
<evidence type="ECO:0000256" key="12">
    <source>
        <dbReference type="ARBA" id="ARBA00050992"/>
    </source>
</evidence>
<dbReference type="PANTHER" id="PTHR45847:SF6">
    <property type="entry name" value="FATTY ACID AMIDE HYDROLASE"/>
    <property type="match status" value="1"/>
</dbReference>
<feature type="active site" description="Charge relay system" evidence="18">
    <location>
        <position position="168"/>
    </location>
</feature>
<protein>
    <recommendedName>
        <fullName evidence="3">fatty acid amide hydrolase</fullName>
        <ecNumber evidence="3">3.5.1.99</ecNumber>
    </recommendedName>
    <alternativeName>
        <fullName evidence="17">Anandamide amidohydrolase 1</fullName>
    </alternativeName>
</protein>
<dbReference type="OMA" id="LAWQEEL"/>
<keyword evidence="7" id="KW-0443">Lipid metabolism</keyword>
<evidence type="ECO:0000256" key="4">
    <source>
        <dbReference type="ARBA" id="ARBA00022553"/>
    </source>
</evidence>
<comment type="catalytic activity">
    <reaction evidence="13">
        <text>N-(9Z-hexadecenoyl) ethanolamine + H2O = (9Z)-hexadecenoate + ethanolamine</text>
        <dbReference type="Rhea" id="RHEA:35563"/>
        <dbReference type="ChEBI" id="CHEBI:15377"/>
        <dbReference type="ChEBI" id="CHEBI:32372"/>
        <dbReference type="ChEBI" id="CHEBI:57603"/>
        <dbReference type="ChEBI" id="CHEBI:71465"/>
    </reaction>
    <physiologicalReaction direction="left-to-right" evidence="13">
        <dbReference type="Rhea" id="RHEA:35564"/>
    </physiologicalReaction>
</comment>
<accession>A0A1S3KA27</accession>
<dbReference type="GO" id="GO:0004040">
    <property type="term" value="F:amidase activity"/>
    <property type="evidence" value="ECO:0007669"/>
    <property type="project" value="TreeGrafter"/>
</dbReference>
<dbReference type="InterPro" id="IPR052096">
    <property type="entry name" value="Endocannabinoid_amidase"/>
</dbReference>
<evidence type="ECO:0000313" key="21">
    <source>
        <dbReference type="Proteomes" id="UP000085678"/>
    </source>
</evidence>
<evidence type="ECO:0000256" key="8">
    <source>
        <dbReference type="ARBA" id="ARBA00047450"/>
    </source>
</evidence>
<dbReference type="OrthoDB" id="6428749at2759"/>
<gene>
    <name evidence="22" type="primary">LOC106180133</name>
</gene>
<evidence type="ECO:0000256" key="1">
    <source>
        <dbReference type="ARBA" id="ARBA00000208"/>
    </source>
</evidence>
<evidence type="ECO:0000256" key="10">
    <source>
        <dbReference type="ARBA" id="ARBA00048606"/>
    </source>
</evidence>
<evidence type="ECO:0000256" key="16">
    <source>
        <dbReference type="ARBA" id="ARBA00052709"/>
    </source>
</evidence>
<reference evidence="22" key="1">
    <citation type="submission" date="2025-08" db="UniProtKB">
        <authorList>
            <consortium name="RefSeq"/>
        </authorList>
    </citation>
    <scope>IDENTIFICATION</scope>
    <source>
        <tissue evidence="22">Gonads</tissue>
    </source>
</reference>
<dbReference type="STRING" id="7574.A0A1S3KA27"/>
<name>A0A1S3KA27_LINAN</name>
<comment type="catalytic activity">
    <reaction evidence="9">
        <text>N-(9Z-octadecenoyl) ethanolamine + H2O = ethanolamine + (9Z)-octadecenoate</text>
        <dbReference type="Rhea" id="RHEA:45060"/>
        <dbReference type="ChEBI" id="CHEBI:15377"/>
        <dbReference type="ChEBI" id="CHEBI:30823"/>
        <dbReference type="ChEBI" id="CHEBI:57603"/>
        <dbReference type="ChEBI" id="CHEBI:71466"/>
    </reaction>
    <physiologicalReaction direction="left-to-right" evidence="9">
        <dbReference type="Rhea" id="RHEA:45061"/>
    </physiologicalReaction>
</comment>
<dbReference type="Gene3D" id="3.90.1300.10">
    <property type="entry name" value="Amidase signature (AS) domain"/>
    <property type="match status" value="1"/>
</dbReference>
<dbReference type="InParanoid" id="A0A1S3KA27"/>
<dbReference type="GeneID" id="106180133"/>
<dbReference type="FunFam" id="3.90.1300.10:FF:000001">
    <property type="entry name" value="Fatty-acid amide hydrolase 1"/>
    <property type="match status" value="1"/>
</dbReference>
<organism evidence="21 22">
    <name type="scientific">Lingula anatina</name>
    <name type="common">Brachiopod</name>
    <name type="synonym">Lingula unguis</name>
    <dbReference type="NCBI Taxonomy" id="7574"/>
    <lineage>
        <taxon>Eukaryota</taxon>
        <taxon>Metazoa</taxon>
        <taxon>Spiralia</taxon>
        <taxon>Lophotrochozoa</taxon>
        <taxon>Brachiopoda</taxon>
        <taxon>Linguliformea</taxon>
        <taxon>Lingulata</taxon>
        <taxon>Lingulida</taxon>
        <taxon>Linguloidea</taxon>
        <taxon>Lingulidae</taxon>
        <taxon>Lingula</taxon>
    </lineage>
</organism>
<dbReference type="PANTHER" id="PTHR45847">
    <property type="entry name" value="FATTY ACID AMIDE HYDROLASE"/>
    <property type="match status" value="1"/>
</dbReference>
<comment type="catalytic activity">
    <reaction evidence="1">
        <text>(9Z)-octadecenamide + H2O = (9Z)-octadecenoate + NH4(+)</text>
        <dbReference type="Rhea" id="RHEA:26506"/>
        <dbReference type="ChEBI" id="CHEBI:15377"/>
        <dbReference type="ChEBI" id="CHEBI:28938"/>
        <dbReference type="ChEBI" id="CHEBI:30823"/>
        <dbReference type="ChEBI" id="CHEBI:116314"/>
        <dbReference type="EC" id="3.5.1.99"/>
    </reaction>
    <physiologicalReaction direction="left-to-right" evidence="1">
        <dbReference type="Rhea" id="RHEA:26507"/>
    </physiologicalReaction>
</comment>
<comment type="catalytic activity">
    <reaction evidence="12">
        <text>N-(15Z-tetracosenoyl)-ethanolamine + H2O = (15Z)-tetracosenoate + ethanolamine</text>
        <dbReference type="Rhea" id="RHEA:63144"/>
        <dbReference type="ChEBI" id="CHEBI:15377"/>
        <dbReference type="ChEBI" id="CHEBI:32392"/>
        <dbReference type="ChEBI" id="CHEBI:57603"/>
        <dbReference type="ChEBI" id="CHEBI:146187"/>
    </reaction>
    <physiologicalReaction direction="left-to-right" evidence="12">
        <dbReference type="Rhea" id="RHEA:63145"/>
    </physiologicalReaction>
</comment>
<dbReference type="PIRSF" id="PIRSF001221">
    <property type="entry name" value="Amidase_fungi"/>
    <property type="match status" value="1"/>
</dbReference>
<dbReference type="AlphaFoldDB" id="A0A1S3KA27"/>
<keyword evidence="19" id="KW-0812">Transmembrane</keyword>
<dbReference type="GO" id="GO:0017064">
    <property type="term" value="F:fatty acid amide hydrolase activity"/>
    <property type="evidence" value="ECO:0007669"/>
    <property type="project" value="UniProtKB-EC"/>
</dbReference>
<evidence type="ECO:0000256" key="9">
    <source>
        <dbReference type="ARBA" id="ARBA00048052"/>
    </source>
</evidence>
<evidence type="ECO:0000259" key="20">
    <source>
        <dbReference type="Pfam" id="PF01425"/>
    </source>
</evidence>
<keyword evidence="6" id="KW-0442">Lipid degradation</keyword>
<evidence type="ECO:0000256" key="18">
    <source>
        <dbReference type="PIRSR" id="PIRSR001221-1"/>
    </source>
</evidence>
<evidence type="ECO:0000256" key="7">
    <source>
        <dbReference type="ARBA" id="ARBA00023098"/>
    </source>
</evidence>
<comment type="catalytic activity">
    <reaction evidence="10">
        <text>N-(5Z,8Z,11Z,14Z-eicosatetraenoyl)-ethanolamine + H2O = ethanolamine + (5Z,8Z,11Z,14Z)-eicosatetraenoate</text>
        <dbReference type="Rhea" id="RHEA:26136"/>
        <dbReference type="ChEBI" id="CHEBI:2700"/>
        <dbReference type="ChEBI" id="CHEBI:15377"/>
        <dbReference type="ChEBI" id="CHEBI:32395"/>
        <dbReference type="ChEBI" id="CHEBI:57603"/>
        <dbReference type="EC" id="3.5.1.99"/>
    </reaction>
    <physiologicalReaction direction="left-to-right" evidence="10">
        <dbReference type="Rhea" id="RHEA:26137"/>
    </physiologicalReaction>
</comment>
<proteinExistence type="inferred from homology"/>
<feature type="transmembrane region" description="Helical" evidence="19">
    <location>
        <begin position="22"/>
        <end position="44"/>
    </location>
</feature>
<evidence type="ECO:0000256" key="17">
    <source>
        <dbReference type="ARBA" id="ARBA00077216"/>
    </source>
</evidence>
<dbReference type="RefSeq" id="XP_013419483.1">
    <property type="nucleotide sequence ID" value="XM_013564029.1"/>
</dbReference>
<feature type="active site" description="Charge relay system" evidence="18">
    <location>
        <position position="244"/>
    </location>
</feature>
<evidence type="ECO:0000313" key="22">
    <source>
        <dbReference type="RefSeq" id="XP_013419483.1"/>
    </source>
</evidence>
<keyword evidence="21" id="KW-1185">Reference proteome</keyword>
<feature type="domain" description="Amidase" evidence="20">
    <location>
        <begin position="118"/>
        <end position="588"/>
    </location>
</feature>
<evidence type="ECO:0000256" key="14">
    <source>
        <dbReference type="ARBA" id="ARBA00051454"/>
    </source>
</evidence>
<dbReference type="KEGG" id="lak:106180133"/>
<evidence type="ECO:0000256" key="11">
    <source>
        <dbReference type="ARBA" id="ARBA00050294"/>
    </source>
</evidence>
<keyword evidence="5 22" id="KW-0378">Hydrolase</keyword>
<evidence type="ECO:0000256" key="2">
    <source>
        <dbReference type="ARBA" id="ARBA00009199"/>
    </source>
</evidence>
<evidence type="ECO:0000256" key="19">
    <source>
        <dbReference type="SAM" id="Phobius"/>
    </source>
</evidence>
<dbReference type="InterPro" id="IPR023631">
    <property type="entry name" value="Amidase_dom"/>
</dbReference>
<evidence type="ECO:0000256" key="15">
    <source>
        <dbReference type="ARBA" id="ARBA00052458"/>
    </source>
</evidence>
<keyword evidence="19" id="KW-1133">Transmembrane helix</keyword>
<keyword evidence="19" id="KW-0472">Membrane</keyword>
<dbReference type="Pfam" id="PF01425">
    <property type="entry name" value="Amidase"/>
    <property type="match status" value="1"/>
</dbReference>
<keyword evidence="4" id="KW-0597">Phosphoprotein</keyword>
<dbReference type="SUPFAM" id="SSF75304">
    <property type="entry name" value="Amidase signature (AS) enzymes"/>
    <property type="match status" value="1"/>
</dbReference>
<evidence type="ECO:0000256" key="3">
    <source>
        <dbReference type="ARBA" id="ARBA00012112"/>
    </source>
</evidence>
<evidence type="ECO:0000256" key="13">
    <source>
        <dbReference type="ARBA" id="ARBA00051346"/>
    </source>
</evidence>
<feature type="active site" description="Acyl-ester intermediate" evidence="18">
    <location>
        <position position="268"/>
    </location>
</feature>
<comment type="catalytic activity">
    <reaction evidence="14">
        <text>N-octadecanoyl ethanolamine + H2O = octadecanoate + ethanolamine</text>
        <dbReference type="Rhea" id="RHEA:63124"/>
        <dbReference type="ChEBI" id="CHEBI:15377"/>
        <dbReference type="ChEBI" id="CHEBI:25629"/>
        <dbReference type="ChEBI" id="CHEBI:57603"/>
        <dbReference type="ChEBI" id="CHEBI:85299"/>
    </reaction>
    <physiologicalReaction direction="left-to-right" evidence="14">
        <dbReference type="Rhea" id="RHEA:63125"/>
    </physiologicalReaction>
</comment>
<evidence type="ECO:0000256" key="5">
    <source>
        <dbReference type="ARBA" id="ARBA00022801"/>
    </source>
</evidence>